<evidence type="ECO:0000313" key="3">
    <source>
        <dbReference type="EMBL" id="ROT36133.1"/>
    </source>
</evidence>
<proteinExistence type="inferred from homology"/>
<gene>
    <name evidence="3" type="ORF">SODALDRAFT_328505</name>
</gene>
<name>A0A3N2PNR0_SODAK</name>
<evidence type="ECO:0000256" key="1">
    <source>
        <dbReference type="ARBA" id="ARBA00038158"/>
    </source>
</evidence>
<dbReference type="SUPFAM" id="SSF53335">
    <property type="entry name" value="S-adenosyl-L-methionine-dependent methyltransferases"/>
    <property type="match status" value="1"/>
</dbReference>
<dbReference type="Gene3D" id="3.40.50.150">
    <property type="entry name" value="Vaccinia Virus protein VP39"/>
    <property type="match status" value="1"/>
</dbReference>
<dbReference type="OrthoDB" id="2013972at2759"/>
<evidence type="ECO:0000256" key="2">
    <source>
        <dbReference type="SAM" id="MobiDB-lite"/>
    </source>
</evidence>
<protein>
    <submittedName>
        <fullName evidence="3">S-adenosyl-L-methionine-dependent methyltransferase</fullName>
    </submittedName>
</protein>
<dbReference type="AlphaFoldDB" id="A0A3N2PNR0"/>
<dbReference type="Pfam" id="PF13489">
    <property type="entry name" value="Methyltransf_23"/>
    <property type="match status" value="1"/>
</dbReference>
<dbReference type="InterPro" id="IPR029063">
    <property type="entry name" value="SAM-dependent_MTases_sf"/>
</dbReference>
<accession>A0A3N2PNR0</accession>
<dbReference type="GO" id="GO:0032259">
    <property type="term" value="P:methylation"/>
    <property type="evidence" value="ECO:0007669"/>
    <property type="project" value="UniProtKB-KW"/>
</dbReference>
<feature type="region of interest" description="Disordered" evidence="2">
    <location>
        <begin position="1"/>
        <end position="83"/>
    </location>
</feature>
<dbReference type="Proteomes" id="UP000272025">
    <property type="component" value="Unassembled WGS sequence"/>
</dbReference>
<dbReference type="PANTHER" id="PTHR43591">
    <property type="entry name" value="METHYLTRANSFERASE"/>
    <property type="match status" value="1"/>
</dbReference>
<evidence type="ECO:0000313" key="4">
    <source>
        <dbReference type="Proteomes" id="UP000272025"/>
    </source>
</evidence>
<feature type="compositionally biased region" description="Low complexity" evidence="2">
    <location>
        <begin position="1"/>
        <end position="29"/>
    </location>
</feature>
<dbReference type="RefSeq" id="XP_028463939.1">
    <property type="nucleotide sequence ID" value="XM_028610709.1"/>
</dbReference>
<dbReference type="EMBL" id="ML119060">
    <property type="protein sequence ID" value="ROT36133.1"/>
    <property type="molecule type" value="Genomic_DNA"/>
</dbReference>
<keyword evidence="3" id="KW-0489">Methyltransferase</keyword>
<reference evidence="3 4" key="1">
    <citation type="journal article" date="2018" name="Mol. Ecol.">
        <title>The obligate alkalophilic soda-lake fungus Sodiomyces alkalinus has shifted to a protein diet.</title>
        <authorList>
            <person name="Grum-Grzhimaylo A.A."/>
            <person name="Falkoski D.L."/>
            <person name="van den Heuvel J."/>
            <person name="Valero-Jimenez C.A."/>
            <person name="Min B."/>
            <person name="Choi I.G."/>
            <person name="Lipzen A."/>
            <person name="Daum C.G."/>
            <person name="Aanen D.K."/>
            <person name="Tsang A."/>
            <person name="Henrissat B."/>
            <person name="Bilanenko E.N."/>
            <person name="de Vries R.P."/>
            <person name="van Kan J.A.L."/>
            <person name="Grigoriev I.V."/>
            <person name="Debets A.J.M."/>
        </authorList>
    </citation>
    <scope>NUCLEOTIDE SEQUENCE [LARGE SCALE GENOMIC DNA]</scope>
    <source>
        <strain evidence="3 4">F11</strain>
    </source>
</reference>
<keyword evidence="3" id="KW-0808">Transferase</keyword>
<dbReference type="STRING" id="1314773.A0A3N2PNR0"/>
<feature type="compositionally biased region" description="Low complexity" evidence="2">
    <location>
        <begin position="41"/>
        <end position="54"/>
    </location>
</feature>
<dbReference type="GeneID" id="39579187"/>
<organism evidence="3 4">
    <name type="scientific">Sodiomyces alkalinus (strain CBS 110278 / VKM F-3762 / F11)</name>
    <name type="common">Alkaliphilic filamentous fungus</name>
    <dbReference type="NCBI Taxonomy" id="1314773"/>
    <lineage>
        <taxon>Eukaryota</taxon>
        <taxon>Fungi</taxon>
        <taxon>Dikarya</taxon>
        <taxon>Ascomycota</taxon>
        <taxon>Pezizomycotina</taxon>
        <taxon>Sordariomycetes</taxon>
        <taxon>Hypocreomycetidae</taxon>
        <taxon>Glomerellales</taxon>
        <taxon>Plectosphaerellaceae</taxon>
        <taxon>Sodiomyces</taxon>
    </lineage>
</organism>
<dbReference type="PANTHER" id="PTHR43591:SF31">
    <property type="entry name" value="LAEA-LIKE, PUTATIVE (AFU_ORTHOLOGUE AFUA_8G01930)-RELATED"/>
    <property type="match status" value="1"/>
</dbReference>
<keyword evidence="4" id="KW-1185">Reference proteome</keyword>
<dbReference type="CDD" id="cd02440">
    <property type="entry name" value="AdoMet_MTases"/>
    <property type="match status" value="1"/>
</dbReference>
<comment type="similarity">
    <text evidence="1">Belongs to the methyltransferase superfamily. LaeA methyltransferase family.</text>
</comment>
<sequence length="392" mass="44020">MASQNPPESPPSSQDSPTLPKYAAHSSPKNPSPKHSHSSPKKSPAQSPSESSPPTENVIETDTSSTTNSNIEADSWTDDQGYAESTSTSYLTSIASDIRRGIEDNGRIYAAYGIHKPWLPTDDLELDRNDLQHYKFYLLMKEQFHLAPLVANPHKILDLGTGSGIWAMDMADKYPSAQVIGVDTSPVQPSMVPSNLAFELDDIEHDWLWPENSFDFIHGRELIMAIRDWPRLIHQAYSRLKPGAYLQLAGSVPDFRSDDSTLPHDSAYMEMGRIFFEMSTRAGVSGLEPLRWKQYLEDAGYEDVVERVLKIPTNPWPRDPYQKRIGALELSHFRDTIANVFARGYEQILGGDPTYFQVLLAKARGEVLNRHMHSWVPFYVVYGRKPKGSAAA</sequence>
<dbReference type="GO" id="GO:0008168">
    <property type="term" value="F:methyltransferase activity"/>
    <property type="evidence" value="ECO:0007669"/>
    <property type="project" value="UniProtKB-KW"/>
</dbReference>
<feature type="compositionally biased region" description="Polar residues" evidence="2">
    <location>
        <begin position="58"/>
        <end position="72"/>
    </location>
</feature>